<dbReference type="KEGG" id="mars:A8C75_05460"/>
<protein>
    <submittedName>
        <fullName evidence="1">Uncharacterized protein</fullName>
    </submittedName>
</protein>
<dbReference type="OrthoDB" id="8376804at2"/>
<dbReference type="Pfam" id="PF17342">
    <property type="entry name" value="DUF5372"/>
    <property type="match status" value="1"/>
</dbReference>
<dbReference type="AlphaFoldDB" id="A0A1A9EVX0"/>
<dbReference type="STRING" id="1821621.A8C75_05460"/>
<proteinExistence type="predicted"/>
<dbReference type="InterPro" id="IPR035315">
    <property type="entry name" value="DUF5372"/>
</dbReference>
<accession>A0A1A9EVX0</accession>
<sequence length="90" mass="9939">MGSATITHPFHPLHGRYLEALKTRRVSGIETLMLRHPELATFAVPREWTDWGEPSPGGTPDGPALLAEFDALLQLAELVEALAPNRRVDE</sequence>
<evidence type="ECO:0000313" key="2">
    <source>
        <dbReference type="Proteomes" id="UP000078070"/>
    </source>
</evidence>
<organism evidence="1 2">
    <name type="scientific">Marinobacterium aestuarii</name>
    <dbReference type="NCBI Taxonomy" id="1821621"/>
    <lineage>
        <taxon>Bacteria</taxon>
        <taxon>Pseudomonadati</taxon>
        <taxon>Pseudomonadota</taxon>
        <taxon>Gammaproteobacteria</taxon>
        <taxon>Oceanospirillales</taxon>
        <taxon>Oceanospirillaceae</taxon>
        <taxon>Marinobacterium</taxon>
    </lineage>
</organism>
<dbReference type="EMBL" id="CP015839">
    <property type="protein sequence ID" value="ANG61987.1"/>
    <property type="molecule type" value="Genomic_DNA"/>
</dbReference>
<reference evidence="2" key="1">
    <citation type="submission" date="2016-05" db="EMBL/GenBank/DDBJ databases">
        <authorList>
            <person name="Baek K."/>
            <person name="Yang S.-J."/>
        </authorList>
    </citation>
    <scope>NUCLEOTIDE SEQUENCE [LARGE SCALE GENOMIC DNA]</scope>
    <source>
        <strain evidence="2">ST58-10</strain>
    </source>
</reference>
<reference evidence="1 2" key="2">
    <citation type="journal article" date="2018" name="Int. J. Syst. Evol. Microbiol.">
        <title>Marinobacterium aestuarii sp. nov., a benzene-degrading marine bacterium isolated from estuary sediment.</title>
        <authorList>
            <person name="Bae S.S."/>
            <person name="Jung J."/>
            <person name="Chung D."/>
            <person name="Baek K."/>
        </authorList>
    </citation>
    <scope>NUCLEOTIDE SEQUENCE [LARGE SCALE GENOMIC DNA]</scope>
    <source>
        <strain evidence="1 2">ST58-10</strain>
    </source>
</reference>
<evidence type="ECO:0000313" key="1">
    <source>
        <dbReference type="EMBL" id="ANG61987.1"/>
    </source>
</evidence>
<name>A0A1A9EVX0_9GAMM</name>
<keyword evidence="2" id="KW-1185">Reference proteome</keyword>
<gene>
    <name evidence="1" type="ORF">A8C75_05460</name>
</gene>
<dbReference type="Proteomes" id="UP000078070">
    <property type="component" value="Chromosome"/>
</dbReference>